<evidence type="ECO:0000313" key="1">
    <source>
        <dbReference type="EMBL" id="OAY23308.1"/>
    </source>
</evidence>
<sequence length="45" mass="5144">MSPVSRLVFSNFFENLNIDSPNISNSSVYNLSFHMFLQQSNSSRS</sequence>
<name>A0A2C9U1X6_MANES</name>
<protein>
    <submittedName>
        <fullName evidence="1">Uncharacterized protein</fullName>
    </submittedName>
</protein>
<accession>A0A2C9U1X6</accession>
<reference evidence="1" key="1">
    <citation type="submission" date="2016-02" db="EMBL/GenBank/DDBJ databases">
        <title>WGS assembly of Manihot esculenta.</title>
        <authorList>
            <person name="Bredeson J.V."/>
            <person name="Prochnik S.E."/>
            <person name="Lyons J.B."/>
            <person name="Schmutz J."/>
            <person name="Grimwood J."/>
            <person name="Vrebalov J."/>
            <person name="Bart R.S."/>
            <person name="Amuge T."/>
            <person name="Ferguson M.E."/>
            <person name="Green R."/>
            <person name="Putnam N."/>
            <person name="Stites J."/>
            <person name="Rounsley S."/>
            <person name="Rokhsar D.S."/>
        </authorList>
    </citation>
    <scope>NUCLEOTIDE SEQUENCE [LARGE SCALE GENOMIC DNA]</scope>
    <source>
        <tissue evidence="1">Leaf</tissue>
    </source>
</reference>
<dbReference type="EMBL" id="CM004404">
    <property type="protein sequence ID" value="OAY23308.1"/>
    <property type="molecule type" value="Genomic_DNA"/>
</dbReference>
<gene>
    <name evidence="1" type="ORF">MANES_18G068200</name>
</gene>
<proteinExistence type="predicted"/>
<organism evidence="1">
    <name type="scientific">Manihot esculenta</name>
    <name type="common">Cassava</name>
    <name type="synonym">Jatropha manihot</name>
    <dbReference type="NCBI Taxonomy" id="3983"/>
    <lineage>
        <taxon>Eukaryota</taxon>
        <taxon>Viridiplantae</taxon>
        <taxon>Streptophyta</taxon>
        <taxon>Embryophyta</taxon>
        <taxon>Tracheophyta</taxon>
        <taxon>Spermatophyta</taxon>
        <taxon>Magnoliopsida</taxon>
        <taxon>eudicotyledons</taxon>
        <taxon>Gunneridae</taxon>
        <taxon>Pentapetalae</taxon>
        <taxon>rosids</taxon>
        <taxon>fabids</taxon>
        <taxon>Malpighiales</taxon>
        <taxon>Euphorbiaceae</taxon>
        <taxon>Crotonoideae</taxon>
        <taxon>Manihoteae</taxon>
        <taxon>Manihot</taxon>
    </lineage>
</organism>
<dbReference type="AlphaFoldDB" id="A0A2C9U1X6"/>